<dbReference type="Proteomes" id="UP000824150">
    <property type="component" value="Unassembled WGS sequence"/>
</dbReference>
<reference evidence="2" key="1">
    <citation type="journal article" date="2021" name="PeerJ">
        <title>Extensive microbial diversity within the chicken gut microbiome revealed by metagenomics and culture.</title>
        <authorList>
            <person name="Gilroy R."/>
            <person name="Ravi A."/>
            <person name="Getino M."/>
            <person name="Pursley I."/>
            <person name="Horton D.L."/>
            <person name="Alikhan N.F."/>
            <person name="Baker D."/>
            <person name="Gharbi K."/>
            <person name="Hall N."/>
            <person name="Watson M."/>
            <person name="Adriaenssens E.M."/>
            <person name="Foster-Nyarko E."/>
            <person name="Jarju S."/>
            <person name="Secka A."/>
            <person name="Antonio M."/>
            <person name="Oren A."/>
            <person name="Chaudhuri R.R."/>
            <person name="La Ragione R."/>
            <person name="Hildebrand F."/>
            <person name="Pallen M.J."/>
        </authorList>
    </citation>
    <scope>NUCLEOTIDE SEQUENCE</scope>
    <source>
        <strain evidence="2">687</strain>
    </source>
</reference>
<dbReference type="EMBL" id="JAHLFG010000069">
    <property type="protein sequence ID" value="MBU3827101.1"/>
    <property type="molecule type" value="Genomic_DNA"/>
</dbReference>
<feature type="domain" description="Flagellar motor switch protein FliN-like C-terminal" evidence="1">
    <location>
        <begin position="267"/>
        <end position="335"/>
    </location>
</feature>
<evidence type="ECO:0000313" key="2">
    <source>
        <dbReference type="EMBL" id="MBU3827101.1"/>
    </source>
</evidence>
<dbReference type="Gene3D" id="2.30.330.10">
    <property type="entry name" value="SpoA-like"/>
    <property type="match status" value="1"/>
</dbReference>
<dbReference type="SUPFAM" id="SSF101801">
    <property type="entry name" value="Surface presentation of antigens (SPOA)"/>
    <property type="match status" value="1"/>
</dbReference>
<keyword evidence="2" id="KW-0969">Cilium</keyword>
<sequence length="338" mass="37141">MQFKNLTTLALHNRLISLNLSGLKPAAASFNLPQEPVLLEISAQGAQFILACADEKALLNLPELKARAEQLKDITLPRAILAAFLELYLSPYLKEVGKALQATITVTGYGENFEVSKFPLSFAFYHELGELRLPFVFMCKNEDALRNLLQKLDEIYFARKAQLNDDSKEDLPVILNQIAGMSVLSAHELASLEEGDAVVIDRFCLQENKLTLGFADLIAEASISAGKVTLSSGFGKNTLLDTFLSPDKDKPMSDNKNAATPASPLENMDDLKFEVNFILDRQVMTLAKLKALKVGAEIPLGNHDLSNVSMEVNGQCVAIGRIIDLGDRFGFQIMHKGK</sequence>
<dbReference type="AlphaFoldDB" id="A0A9E2KPA1"/>
<reference evidence="2" key="2">
    <citation type="submission" date="2021-04" db="EMBL/GenBank/DDBJ databases">
        <authorList>
            <person name="Gilroy R."/>
        </authorList>
    </citation>
    <scope>NUCLEOTIDE SEQUENCE</scope>
    <source>
        <strain evidence="2">687</strain>
    </source>
</reference>
<gene>
    <name evidence="2" type="ORF">IAA31_06395</name>
</gene>
<protein>
    <submittedName>
        <fullName evidence="2">FliM/FliN family flagellar motor switch protein</fullName>
    </submittedName>
</protein>
<name>A0A9E2KPA1_9GAMM</name>
<dbReference type="PANTHER" id="PTHR30034">
    <property type="entry name" value="FLAGELLAR MOTOR SWITCH PROTEIN FLIM"/>
    <property type="match status" value="1"/>
</dbReference>
<evidence type="ECO:0000313" key="3">
    <source>
        <dbReference type="Proteomes" id="UP000824150"/>
    </source>
</evidence>
<dbReference type="PANTHER" id="PTHR30034:SF6">
    <property type="entry name" value="YOP PROTEINS TRANSLOCATION PROTEIN Q"/>
    <property type="match status" value="1"/>
</dbReference>
<keyword evidence="2" id="KW-0966">Cell projection</keyword>
<organism evidence="2 3">
    <name type="scientific">Candidatus Anaerobiospirillum merdipullorum</name>
    <dbReference type="NCBI Taxonomy" id="2838450"/>
    <lineage>
        <taxon>Bacteria</taxon>
        <taxon>Pseudomonadati</taxon>
        <taxon>Pseudomonadota</taxon>
        <taxon>Gammaproteobacteria</taxon>
        <taxon>Aeromonadales</taxon>
        <taxon>Succinivibrionaceae</taxon>
        <taxon>Anaerobiospirillum</taxon>
    </lineage>
</organism>
<proteinExistence type="predicted"/>
<accession>A0A9E2KPA1</accession>
<dbReference type="GO" id="GO:0071978">
    <property type="term" value="P:bacterial-type flagellum-dependent swarming motility"/>
    <property type="evidence" value="ECO:0007669"/>
    <property type="project" value="TreeGrafter"/>
</dbReference>
<dbReference type="Pfam" id="PF01052">
    <property type="entry name" value="FliMN_C"/>
    <property type="match status" value="1"/>
</dbReference>
<dbReference type="GO" id="GO:0050918">
    <property type="term" value="P:positive chemotaxis"/>
    <property type="evidence" value="ECO:0007669"/>
    <property type="project" value="TreeGrafter"/>
</dbReference>
<dbReference type="InterPro" id="IPR036429">
    <property type="entry name" value="SpoA-like_sf"/>
</dbReference>
<dbReference type="InterPro" id="IPR001543">
    <property type="entry name" value="FliN-like_C"/>
</dbReference>
<evidence type="ECO:0000259" key="1">
    <source>
        <dbReference type="Pfam" id="PF01052"/>
    </source>
</evidence>
<keyword evidence="2" id="KW-0282">Flagellum</keyword>
<comment type="caution">
    <text evidence="2">The sequence shown here is derived from an EMBL/GenBank/DDBJ whole genome shotgun (WGS) entry which is preliminary data.</text>
</comment>